<dbReference type="Pfam" id="PF00069">
    <property type="entry name" value="Pkinase"/>
    <property type="match status" value="1"/>
</dbReference>
<dbReference type="InterPro" id="IPR008271">
    <property type="entry name" value="Ser/Thr_kinase_AS"/>
</dbReference>
<organism evidence="10 11">
    <name type="scientific">Tritrichomonas foetus</name>
    <dbReference type="NCBI Taxonomy" id="1144522"/>
    <lineage>
        <taxon>Eukaryota</taxon>
        <taxon>Metamonada</taxon>
        <taxon>Parabasalia</taxon>
        <taxon>Tritrichomonadida</taxon>
        <taxon>Tritrichomonadidae</taxon>
        <taxon>Tritrichomonas</taxon>
    </lineage>
</organism>
<evidence type="ECO:0000313" key="10">
    <source>
        <dbReference type="EMBL" id="OHT10415.1"/>
    </source>
</evidence>
<keyword evidence="3 6" id="KW-0547">Nucleotide-binding</keyword>
<dbReference type="PROSITE" id="PS00108">
    <property type="entry name" value="PROTEIN_KINASE_ST"/>
    <property type="match status" value="1"/>
</dbReference>
<protein>
    <submittedName>
        <fullName evidence="10">CAMK family protein kinase</fullName>
    </submittedName>
</protein>
<proteinExistence type="inferred from homology"/>
<dbReference type="Gene3D" id="1.10.510.10">
    <property type="entry name" value="Transferase(Phosphotransferase) domain 1"/>
    <property type="match status" value="1"/>
</dbReference>
<dbReference type="CDD" id="cd14008">
    <property type="entry name" value="STKc_LKB1_CaMKK"/>
    <property type="match status" value="1"/>
</dbReference>
<dbReference type="GeneID" id="94836017"/>
<reference evidence="10" key="1">
    <citation type="submission" date="2016-10" db="EMBL/GenBank/DDBJ databases">
        <authorList>
            <person name="Benchimol M."/>
            <person name="Almeida L.G."/>
            <person name="Vasconcelos A.T."/>
            <person name="Perreira-Neves A."/>
            <person name="Rosa I.A."/>
            <person name="Tasca T."/>
            <person name="Bogo M.R."/>
            <person name="de Souza W."/>
        </authorList>
    </citation>
    <scope>NUCLEOTIDE SEQUENCE [LARGE SCALE GENOMIC DNA]</scope>
    <source>
        <strain evidence="10">K</strain>
    </source>
</reference>
<dbReference type="FunFam" id="1.10.510.10:FF:001406">
    <property type="entry name" value="CAMK family protein kinase"/>
    <property type="match status" value="1"/>
</dbReference>
<evidence type="ECO:0000256" key="5">
    <source>
        <dbReference type="ARBA" id="ARBA00022840"/>
    </source>
</evidence>
<dbReference type="Proteomes" id="UP000179807">
    <property type="component" value="Unassembled WGS sequence"/>
</dbReference>
<dbReference type="InterPro" id="IPR011009">
    <property type="entry name" value="Kinase-like_dom_sf"/>
</dbReference>
<feature type="domain" description="Protein kinase" evidence="9">
    <location>
        <begin position="68"/>
        <end position="339"/>
    </location>
</feature>
<dbReference type="PANTHER" id="PTHR43895">
    <property type="entry name" value="CALCIUM/CALMODULIN-DEPENDENT PROTEIN KINASE KINASE-RELATED"/>
    <property type="match status" value="1"/>
</dbReference>
<name>A0A1J4KG90_9EUKA</name>
<keyword evidence="2" id="KW-0808">Transferase</keyword>
<gene>
    <name evidence="10" type="ORF">TRFO_20291</name>
</gene>
<evidence type="ECO:0000256" key="2">
    <source>
        <dbReference type="ARBA" id="ARBA00022679"/>
    </source>
</evidence>
<dbReference type="VEuPathDB" id="TrichDB:TRFO_20291"/>
<dbReference type="EMBL" id="MLAK01000612">
    <property type="protein sequence ID" value="OHT10415.1"/>
    <property type="molecule type" value="Genomic_DNA"/>
</dbReference>
<dbReference type="SUPFAM" id="SSF56112">
    <property type="entry name" value="Protein kinase-like (PK-like)"/>
    <property type="match status" value="1"/>
</dbReference>
<comment type="similarity">
    <text evidence="7">Belongs to the protein kinase superfamily.</text>
</comment>
<dbReference type="InterPro" id="IPR000719">
    <property type="entry name" value="Prot_kinase_dom"/>
</dbReference>
<dbReference type="PROSITE" id="PS50011">
    <property type="entry name" value="PROTEIN_KINASE_DOM"/>
    <property type="match status" value="1"/>
</dbReference>
<dbReference type="OrthoDB" id="68483at2759"/>
<dbReference type="GO" id="GO:0007165">
    <property type="term" value="P:signal transduction"/>
    <property type="evidence" value="ECO:0007669"/>
    <property type="project" value="TreeGrafter"/>
</dbReference>
<evidence type="ECO:0000256" key="6">
    <source>
        <dbReference type="PROSITE-ProRule" id="PRU10141"/>
    </source>
</evidence>
<keyword evidence="4 10" id="KW-0418">Kinase</keyword>
<evidence type="ECO:0000256" key="4">
    <source>
        <dbReference type="ARBA" id="ARBA00022777"/>
    </source>
</evidence>
<dbReference type="PANTHER" id="PTHR43895:SF150">
    <property type="entry name" value="SERINE_THREONINE-PROTEIN KINASE STK11"/>
    <property type="match status" value="1"/>
</dbReference>
<keyword evidence="11" id="KW-1185">Reference proteome</keyword>
<evidence type="ECO:0000256" key="1">
    <source>
        <dbReference type="ARBA" id="ARBA00022527"/>
    </source>
</evidence>
<accession>A0A1J4KG90</accession>
<keyword evidence="1 7" id="KW-0723">Serine/threonine-protein kinase</keyword>
<evidence type="ECO:0000259" key="9">
    <source>
        <dbReference type="PROSITE" id="PS50011"/>
    </source>
</evidence>
<dbReference type="InterPro" id="IPR017441">
    <property type="entry name" value="Protein_kinase_ATP_BS"/>
</dbReference>
<feature type="region of interest" description="Disordered" evidence="8">
    <location>
        <begin position="1"/>
        <end position="27"/>
    </location>
</feature>
<comment type="caution">
    <text evidence="10">The sequence shown here is derived from an EMBL/GenBank/DDBJ whole genome shotgun (WGS) entry which is preliminary data.</text>
</comment>
<evidence type="ECO:0000256" key="7">
    <source>
        <dbReference type="RuleBase" id="RU000304"/>
    </source>
</evidence>
<dbReference type="AlphaFoldDB" id="A0A1J4KG90"/>
<dbReference type="RefSeq" id="XP_068363551.1">
    <property type="nucleotide sequence ID" value="XM_068501313.1"/>
</dbReference>
<dbReference type="SMART" id="SM00220">
    <property type="entry name" value="S_TKc"/>
    <property type="match status" value="1"/>
</dbReference>
<dbReference type="GO" id="GO:0005524">
    <property type="term" value="F:ATP binding"/>
    <property type="evidence" value="ECO:0007669"/>
    <property type="project" value="UniProtKB-UniRule"/>
</dbReference>
<evidence type="ECO:0000256" key="3">
    <source>
        <dbReference type="ARBA" id="ARBA00022741"/>
    </source>
</evidence>
<evidence type="ECO:0000313" key="11">
    <source>
        <dbReference type="Proteomes" id="UP000179807"/>
    </source>
</evidence>
<keyword evidence="5 6" id="KW-0067">ATP-binding</keyword>
<sequence length="367" mass="40882">MGCIQSAAGKVSSQGDKPNKGNLNNNSINLPLTGSASTIEQNSADSVRTFFSFSSFILQNENPTIFEWQFFHEIGKGAMSRVFLSTNTETNQICAAKVYNKGIIMRPTLGLEEQPYVAVQREIDIMVSLDHRYVLPIIEVIEDDCSNSLILLMPYAEKGTLQLFINNENASEETLAVCFYEVAEALRYIHEKDVVHRDLKPDNILVFSPTVFCISDFSVSTKLESSDTKLIDTKGSPAFLSPEECGGESFFPKPADVWAYGVTIFSCLFHILPFNLDEGQGKTVANTVYSVSQLLETEELSFPDEPKVSQDAIDLLTRILQKDPSKRPTFEEILESPWFKDAKVVDEANLANIIDGNEEEEEAATEN</sequence>
<dbReference type="GO" id="GO:0004674">
    <property type="term" value="F:protein serine/threonine kinase activity"/>
    <property type="evidence" value="ECO:0007669"/>
    <property type="project" value="UniProtKB-KW"/>
</dbReference>
<feature type="binding site" evidence="6">
    <location>
        <position position="97"/>
    </location>
    <ligand>
        <name>ATP</name>
        <dbReference type="ChEBI" id="CHEBI:30616"/>
    </ligand>
</feature>
<dbReference type="PROSITE" id="PS00107">
    <property type="entry name" value="PROTEIN_KINASE_ATP"/>
    <property type="match status" value="1"/>
</dbReference>
<evidence type="ECO:0000256" key="8">
    <source>
        <dbReference type="SAM" id="MobiDB-lite"/>
    </source>
</evidence>